<keyword evidence="2" id="KW-0812">Transmembrane</keyword>
<dbReference type="EMBL" id="AXCN02000593">
    <property type="status" value="NOT_ANNOTATED_CDS"/>
    <property type="molecule type" value="Genomic_DNA"/>
</dbReference>
<proteinExistence type="predicted"/>
<dbReference type="Proteomes" id="UP000075886">
    <property type="component" value="Unassembled WGS sequence"/>
</dbReference>
<keyword evidence="2" id="KW-0472">Membrane</keyword>
<organism evidence="3 4">
    <name type="scientific">Anopheles farauti</name>
    <dbReference type="NCBI Taxonomy" id="69004"/>
    <lineage>
        <taxon>Eukaryota</taxon>
        <taxon>Metazoa</taxon>
        <taxon>Ecdysozoa</taxon>
        <taxon>Arthropoda</taxon>
        <taxon>Hexapoda</taxon>
        <taxon>Insecta</taxon>
        <taxon>Pterygota</taxon>
        <taxon>Neoptera</taxon>
        <taxon>Endopterygota</taxon>
        <taxon>Diptera</taxon>
        <taxon>Nematocera</taxon>
        <taxon>Culicoidea</taxon>
        <taxon>Culicidae</taxon>
        <taxon>Anophelinae</taxon>
        <taxon>Anopheles</taxon>
    </lineage>
</organism>
<feature type="transmembrane region" description="Helical" evidence="2">
    <location>
        <begin position="196"/>
        <end position="217"/>
    </location>
</feature>
<evidence type="ECO:0000256" key="1">
    <source>
        <dbReference type="SAM" id="MobiDB-lite"/>
    </source>
</evidence>
<keyword evidence="2" id="KW-1133">Transmembrane helix</keyword>
<feature type="region of interest" description="Disordered" evidence="1">
    <location>
        <begin position="153"/>
        <end position="185"/>
    </location>
</feature>
<evidence type="ECO:0000256" key="2">
    <source>
        <dbReference type="SAM" id="Phobius"/>
    </source>
</evidence>
<name>A0A182QVG6_9DIPT</name>
<accession>A0A182QVG6</accession>
<dbReference type="AlphaFoldDB" id="A0A182QVG6"/>
<evidence type="ECO:0000313" key="4">
    <source>
        <dbReference type="Proteomes" id="UP000075886"/>
    </source>
</evidence>
<feature type="compositionally biased region" description="Low complexity" evidence="1">
    <location>
        <begin position="61"/>
        <end position="78"/>
    </location>
</feature>
<keyword evidence="4" id="KW-1185">Reference proteome</keyword>
<reference evidence="4" key="1">
    <citation type="submission" date="2014-01" db="EMBL/GenBank/DDBJ databases">
        <title>The Genome Sequence of Anopheles farauti FAR1 (V2).</title>
        <authorList>
            <consortium name="The Broad Institute Genomics Platform"/>
            <person name="Neafsey D.E."/>
            <person name="Besansky N."/>
            <person name="Howell P."/>
            <person name="Walton C."/>
            <person name="Young S.K."/>
            <person name="Zeng Q."/>
            <person name="Gargeya S."/>
            <person name="Fitzgerald M."/>
            <person name="Haas B."/>
            <person name="Abouelleil A."/>
            <person name="Allen A.W."/>
            <person name="Alvarado L."/>
            <person name="Arachchi H.M."/>
            <person name="Berlin A.M."/>
            <person name="Chapman S.B."/>
            <person name="Gainer-Dewar J."/>
            <person name="Goldberg J."/>
            <person name="Griggs A."/>
            <person name="Gujja S."/>
            <person name="Hansen M."/>
            <person name="Howarth C."/>
            <person name="Imamovic A."/>
            <person name="Ireland A."/>
            <person name="Larimer J."/>
            <person name="McCowan C."/>
            <person name="Murphy C."/>
            <person name="Pearson M."/>
            <person name="Poon T.W."/>
            <person name="Priest M."/>
            <person name="Roberts A."/>
            <person name="Saif S."/>
            <person name="Shea T."/>
            <person name="Sisk P."/>
            <person name="Sykes S."/>
            <person name="Wortman J."/>
            <person name="Nusbaum C."/>
            <person name="Birren B."/>
        </authorList>
    </citation>
    <scope>NUCLEOTIDE SEQUENCE [LARGE SCALE GENOMIC DNA]</scope>
    <source>
        <strain evidence="4">FAR1</strain>
    </source>
</reference>
<feature type="region of interest" description="Disordered" evidence="1">
    <location>
        <begin position="55"/>
        <end position="78"/>
    </location>
</feature>
<protein>
    <submittedName>
        <fullName evidence="3">Uncharacterized protein</fullName>
    </submittedName>
</protein>
<sequence length="258" mass="27431">MGGVFVRGWRACSCRQHSTYRRVKEKGMSPDRRLYLLVVYICAIQLRLSIGGNPRDSAQVSARNAPSGTSSSSGSVRNSSNITCQEDVLDQCPPNASCDKGQCVCLFGYKLNPAYHGKNGSGSSAQPSSSVSSTNVASHTYCLLDESGTKAASMYGGGGSSSSNSSKATGDGLASGDSSGTADQLPLREPVGAHHILGGVLIPLAFVVILIGSAILAKRTDLWSRLRQRFLAHRNRHRRRPAYEDVVLVGFEPQAGRL</sequence>
<reference evidence="3" key="2">
    <citation type="submission" date="2020-05" db="UniProtKB">
        <authorList>
            <consortium name="EnsemblMetazoa"/>
        </authorList>
    </citation>
    <scope>IDENTIFICATION</scope>
    <source>
        <strain evidence="3">FAR1</strain>
    </source>
</reference>
<evidence type="ECO:0000313" key="3">
    <source>
        <dbReference type="EnsemblMetazoa" id="AFAF017688-PA"/>
    </source>
</evidence>
<dbReference type="VEuPathDB" id="VectorBase:AFAF017688"/>
<dbReference type="EnsemblMetazoa" id="AFAF017688-RA">
    <property type="protein sequence ID" value="AFAF017688-PA"/>
    <property type="gene ID" value="AFAF017688"/>
</dbReference>